<accession>A0A4Z2G349</accession>
<evidence type="ECO:0000313" key="1">
    <source>
        <dbReference type="EMBL" id="TNN47958.1"/>
    </source>
</evidence>
<gene>
    <name evidence="1" type="ORF">EYF80_041851</name>
</gene>
<reference evidence="1 2" key="1">
    <citation type="submission" date="2019-03" db="EMBL/GenBank/DDBJ databases">
        <title>First draft genome of Liparis tanakae, snailfish: a comprehensive survey of snailfish specific genes.</title>
        <authorList>
            <person name="Kim W."/>
            <person name="Song I."/>
            <person name="Jeong J.-H."/>
            <person name="Kim D."/>
            <person name="Kim S."/>
            <person name="Ryu S."/>
            <person name="Song J.Y."/>
            <person name="Lee S.K."/>
        </authorList>
    </citation>
    <scope>NUCLEOTIDE SEQUENCE [LARGE SCALE GENOMIC DNA]</scope>
    <source>
        <tissue evidence="1">Muscle</tissue>
    </source>
</reference>
<organism evidence="1 2">
    <name type="scientific">Liparis tanakae</name>
    <name type="common">Tanaka's snailfish</name>
    <dbReference type="NCBI Taxonomy" id="230148"/>
    <lineage>
        <taxon>Eukaryota</taxon>
        <taxon>Metazoa</taxon>
        <taxon>Chordata</taxon>
        <taxon>Craniata</taxon>
        <taxon>Vertebrata</taxon>
        <taxon>Euteleostomi</taxon>
        <taxon>Actinopterygii</taxon>
        <taxon>Neopterygii</taxon>
        <taxon>Teleostei</taxon>
        <taxon>Neoteleostei</taxon>
        <taxon>Acanthomorphata</taxon>
        <taxon>Eupercaria</taxon>
        <taxon>Perciformes</taxon>
        <taxon>Cottioidei</taxon>
        <taxon>Cottales</taxon>
        <taxon>Liparidae</taxon>
        <taxon>Liparis</taxon>
    </lineage>
</organism>
<proteinExistence type="predicted"/>
<keyword evidence="2" id="KW-1185">Reference proteome</keyword>
<dbReference type="Proteomes" id="UP000314294">
    <property type="component" value="Unassembled WGS sequence"/>
</dbReference>
<protein>
    <submittedName>
        <fullName evidence="1">Uncharacterized protein</fullName>
    </submittedName>
</protein>
<name>A0A4Z2G349_9TELE</name>
<dbReference type="EMBL" id="SRLO01000718">
    <property type="protein sequence ID" value="TNN47958.1"/>
    <property type="molecule type" value="Genomic_DNA"/>
</dbReference>
<dbReference type="AlphaFoldDB" id="A0A4Z2G349"/>
<comment type="caution">
    <text evidence="1">The sequence shown here is derived from an EMBL/GenBank/DDBJ whole genome shotgun (WGS) entry which is preliminary data.</text>
</comment>
<sequence length="64" mass="7318">MLTSSPGPASAFWGSVVKPVTQPDRDKAEYGICSSYQISFNYFTLTEHFQDRWRARDFNVIGQL</sequence>
<evidence type="ECO:0000313" key="2">
    <source>
        <dbReference type="Proteomes" id="UP000314294"/>
    </source>
</evidence>